<dbReference type="AlphaFoldDB" id="M2XQL0"/>
<protein>
    <submittedName>
        <fullName evidence="1">Uncharacterized protein</fullName>
    </submittedName>
</protein>
<keyword evidence="2" id="KW-1185">Reference proteome</keyword>
<dbReference type="Proteomes" id="UP000030680">
    <property type="component" value="Unassembled WGS sequence"/>
</dbReference>
<proteinExistence type="predicted"/>
<sequence>LQTLNYTDATMSFFRLKECLSELPFTIEFSWSYFGQGGYNMADNTGVGFLMEGLPSGNGGYYPQASNGYYATYEFYAPDYPGVWSRNDSLTTSPYQILNYYGRGFALFLAYSKVEVSSASISMYYSGGLQSVQDSYNLPDGGIYRHYLEPSKYTGADNRYTYFDAASPSGGPPLCTWSGSVNTTNNNFYFASSCAGATSYQFFYWFRIRKGIALMQASTRQILNHVS</sequence>
<gene>
    <name evidence="1" type="ORF">Gasu_66050</name>
</gene>
<dbReference type="RefSeq" id="XP_005702254.1">
    <property type="nucleotide sequence ID" value="XM_005702197.2"/>
</dbReference>
<evidence type="ECO:0000313" key="1">
    <source>
        <dbReference type="EMBL" id="EME25734.1"/>
    </source>
</evidence>
<accession>M2XQL0</accession>
<dbReference type="KEGG" id="gsl:Gasu_66050"/>
<feature type="non-terminal residue" evidence="1">
    <location>
        <position position="1"/>
    </location>
</feature>
<reference evidence="2" key="1">
    <citation type="journal article" date="2013" name="Science">
        <title>Gene transfer from bacteria and archaea facilitated evolution of an extremophilic eukaryote.</title>
        <authorList>
            <person name="Schonknecht G."/>
            <person name="Chen W.H."/>
            <person name="Ternes C.M."/>
            <person name="Barbier G.G."/>
            <person name="Shrestha R.P."/>
            <person name="Stanke M."/>
            <person name="Brautigam A."/>
            <person name="Baker B.J."/>
            <person name="Banfield J.F."/>
            <person name="Garavito R.M."/>
            <person name="Carr K."/>
            <person name="Wilkerson C."/>
            <person name="Rensing S.A."/>
            <person name="Gagneul D."/>
            <person name="Dickenson N.E."/>
            <person name="Oesterhelt C."/>
            <person name="Lercher M.J."/>
            <person name="Weber A.P."/>
        </authorList>
    </citation>
    <scope>NUCLEOTIDE SEQUENCE [LARGE SCALE GENOMIC DNA]</scope>
    <source>
        <strain evidence="2">074W</strain>
    </source>
</reference>
<dbReference type="Gramene" id="EME25734">
    <property type="protein sequence ID" value="EME25734"/>
    <property type="gene ID" value="Gasu_66050"/>
</dbReference>
<evidence type="ECO:0000313" key="2">
    <source>
        <dbReference type="Proteomes" id="UP000030680"/>
    </source>
</evidence>
<dbReference type="EMBL" id="KB454885">
    <property type="protein sequence ID" value="EME25734.1"/>
    <property type="molecule type" value="Genomic_DNA"/>
</dbReference>
<dbReference type="OrthoDB" id="12594at2763"/>
<dbReference type="GeneID" id="17084728"/>
<name>M2XQL0_GALSU</name>
<organism evidence="1 2">
    <name type="scientific">Galdieria sulphuraria</name>
    <name type="common">Red alga</name>
    <dbReference type="NCBI Taxonomy" id="130081"/>
    <lineage>
        <taxon>Eukaryota</taxon>
        <taxon>Rhodophyta</taxon>
        <taxon>Bangiophyceae</taxon>
        <taxon>Galdieriales</taxon>
        <taxon>Galdieriaceae</taxon>
        <taxon>Galdieria</taxon>
    </lineage>
</organism>